<reference evidence="4" key="2">
    <citation type="submission" date="2010-08" db="EMBL/GenBank/DDBJ databases">
        <title>Complete sequence of Fibrobacter succinogenes subsp. succinogenes S85.</title>
        <authorList>
            <person name="Durkin A.S."/>
            <person name="Nelson K.E."/>
            <person name="Morrison M."/>
            <person name="Forsberg C.W."/>
            <person name="Wilson D.B."/>
            <person name="Russell J.B."/>
            <person name="Cann I.K.O."/>
            <person name="Mackie R.I."/>
            <person name="White B.A."/>
        </authorList>
    </citation>
    <scope>NUCLEOTIDE SEQUENCE [LARGE SCALE GENOMIC DNA]</scope>
    <source>
        <strain evidence="4">ATCC 19169 / S85</strain>
    </source>
</reference>
<evidence type="ECO:0000313" key="2">
    <source>
        <dbReference type="EMBL" id="ACX76496.1"/>
    </source>
</evidence>
<dbReference type="Proteomes" id="UP000001497">
    <property type="component" value="Chromosome"/>
</dbReference>
<evidence type="ECO:0000313" key="5">
    <source>
        <dbReference type="Proteomes" id="UP000001497"/>
    </source>
</evidence>
<dbReference type="OrthoDB" id="9808260at2"/>
<feature type="chain" id="PRO_5003000337" description="Capsule assembly protein Wzi" evidence="1">
    <location>
        <begin position="17"/>
        <end position="496"/>
    </location>
</feature>
<organism evidence="3 4">
    <name type="scientific">Fibrobacter succinogenes (strain ATCC 19169 / S85)</name>
    <dbReference type="NCBI Taxonomy" id="59374"/>
    <lineage>
        <taxon>Bacteria</taxon>
        <taxon>Pseudomonadati</taxon>
        <taxon>Fibrobacterota</taxon>
        <taxon>Fibrobacteria</taxon>
        <taxon>Fibrobacterales</taxon>
        <taxon>Fibrobacteraceae</taxon>
        <taxon>Fibrobacter</taxon>
    </lineage>
</organism>
<accession>C9RP28</accession>
<dbReference type="Gene3D" id="2.40.160.130">
    <property type="entry name" value="Capsule assembly protein Wzi"/>
    <property type="match status" value="1"/>
</dbReference>
<dbReference type="STRING" id="59374.FSU_0177"/>
<sequence length="496" mass="56956">MKSFIAGLVLAAVAFAETGFSPVISSERTRNLRGLDYAPMLFEFHRQTVGEGRHFFTYPRRDTTFQKDFYENNRNAMVVFESDSSSSHKFAIAVSPILGIDYKSSSALGDTIWPAIDGGLFIRGFADSLDFDLDARIYSEGHAAKKPKSYDHEVFDVQSKDRGDGGIDYVSFARYRAHLALNYSWARLQLARDVLHWGPGYYNNLSLNQFALPYNMLSLDFTFGPLRIYSVYADLRVNSWSYSKDNLNDRNFYGHRYELAFDRLTLGISELQILYNENKPWLFVPIAPLFIEKGNYSERVNNGALAVDFNVQLFKLARVYGEFFLDDMESPYAVYQNRYSNNRWAAMLGLQVARDTEVKGKLLQLGTIAEIARVEPFTYCHYDTAQAQIAHLGLPLGNPNGPNSLTIDWTLYGRLFWNASSKFFFSLHNQWLWKGIDYGSDIDDPYKTRRKKFIDKAPLQYTISPSFSYSGVHTSFELELIFGENRGAFVRTTFHW</sequence>
<dbReference type="EMBL" id="CP001792">
    <property type="protein sequence ID" value="ACX76496.1"/>
    <property type="molecule type" value="Genomic_DNA"/>
</dbReference>
<evidence type="ECO:0000256" key="1">
    <source>
        <dbReference type="SAM" id="SignalP"/>
    </source>
</evidence>
<dbReference type="Proteomes" id="UP000000517">
    <property type="component" value="Chromosome"/>
</dbReference>
<dbReference type="AlphaFoldDB" id="C9RP28"/>
<evidence type="ECO:0000313" key="4">
    <source>
        <dbReference type="Proteomes" id="UP000000517"/>
    </source>
</evidence>
<proteinExistence type="predicted"/>
<evidence type="ECO:0008006" key="6">
    <source>
        <dbReference type="Google" id="ProtNLM"/>
    </source>
</evidence>
<dbReference type="EMBL" id="CP002158">
    <property type="protein sequence ID" value="ADL24931.1"/>
    <property type="molecule type" value="Genomic_DNA"/>
</dbReference>
<gene>
    <name evidence="2" type="ordered locus">Fisuc_2915</name>
    <name evidence="3" type="ordered locus">FSU_0177</name>
</gene>
<dbReference type="RefSeq" id="WP_014545022.1">
    <property type="nucleotide sequence ID" value="NC_013410.1"/>
</dbReference>
<feature type="signal peptide" evidence="1">
    <location>
        <begin position="1"/>
        <end position="16"/>
    </location>
</feature>
<reference evidence="2 5" key="1">
    <citation type="submission" date="2009-10" db="EMBL/GenBank/DDBJ databases">
        <title>Complete sequence of Fibrobacter succinogenes subsp. succinogenes S85.</title>
        <authorList>
            <consortium name="US DOE Joint Genome Institute"/>
            <person name="Lucas S."/>
            <person name="Copeland A."/>
            <person name="Lapidus A."/>
            <person name="Glavina del Rio T."/>
            <person name="Tice H."/>
            <person name="Bruce D."/>
            <person name="Goodwin L."/>
            <person name="Pitluck S."/>
            <person name="Chertkov O."/>
            <person name="Detter J.C."/>
            <person name="Han C."/>
            <person name="Tapia R."/>
            <person name="Larimer F."/>
            <person name="Land M."/>
            <person name="Hauser L."/>
            <person name="Kyrpides N."/>
            <person name="Mikhailova N."/>
            <person name="Weimer P.J."/>
            <person name="Stevenson D.M."/>
            <person name="Boyum J."/>
            <person name="Brumm P.I."/>
            <person name="Mead D."/>
        </authorList>
    </citation>
    <scope>NUCLEOTIDE SEQUENCE [LARGE SCALE GENOMIC DNA]</scope>
    <source>
        <strain evidence="5">ATCC 19169 / S85</strain>
        <strain evidence="2">S85</strain>
    </source>
</reference>
<name>C9RP28_FIBSS</name>
<evidence type="ECO:0000313" key="3">
    <source>
        <dbReference type="EMBL" id="ADL24931.1"/>
    </source>
</evidence>
<keyword evidence="1" id="KW-0732">Signal</keyword>
<protein>
    <recommendedName>
        <fullName evidence="6">Capsule assembly protein Wzi</fullName>
    </recommendedName>
</protein>
<dbReference type="InterPro" id="IPR038636">
    <property type="entry name" value="Wzi_sf"/>
</dbReference>
<dbReference type="HOGENOM" id="CLU_549517_0_0_0"/>
<reference evidence="3" key="3">
    <citation type="submission" date="2010-08" db="EMBL/GenBank/DDBJ databases">
        <authorList>
            <person name="Durkin A.S."/>
            <person name="Nelson K.E."/>
            <person name="Morrison M."/>
            <person name="Forsberg C.W."/>
            <person name="Wilson D.B."/>
            <person name="Russell J.B."/>
            <person name="Cann I.K.O."/>
            <person name="Mackie R.I."/>
            <person name="White B.A."/>
        </authorList>
    </citation>
    <scope>NUCLEOTIDE SEQUENCE</scope>
    <source>
        <strain evidence="3">S85</strain>
    </source>
</reference>
<dbReference type="KEGG" id="fsu:Fisuc_2915"/>
<dbReference type="KEGG" id="fsc:FSU_0177"/>
<keyword evidence="5" id="KW-1185">Reference proteome</keyword>